<dbReference type="GO" id="GO:0005737">
    <property type="term" value="C:cytoplasm"/>
    <property type="evidence" value="ECO:0007669"/>
    <property type="project" value="Ensembl"/>
</dbReference>
<evidence type="ECO:0000313" key="16">
    <source>
        <dbReference type="Ensembl" id="ENSOGAP00000020497.1"/>
    </source>
</evidence>
<dbReference type="HOGENOM" id="CLU_017000_1_0_1"/>
<dbReference type="InterPro" id="IPR036028">
    <property type="entry name" value="SH3-like_dom_sf"/>
</dbReference>
<organism evidence="16 17">
    <name type="scientific">Otolemur garnettii</name>
    <name type="common">Small-eared galago</name>
    <name type="synonym">Garnett's greater bushbaby</name>
    <dbReference type="NCBI Taxonomy" id="30611"/>
    <lineage>
        <taxon>Eukaryota</taxon>
        <taxon>Metazoa</taxon>
        <taxon>Chordata</taxon>
        <taxon>Craniata</taxon>
        <taxon>Vertebrata</taxon>
        <taxon>Euteleostomi</taxon>
        <taxon>Mammalia</taxon>
        <taxon>Eutheria</taxon>
        <taxon>Euarchontoglires</taxon>
        <taxon>Primates</taxon>
        <taxon>Strepsirrhini</taxon>
        <taxon>Lorisiformes</taxon>
        <taxon>Galagidae</taxon>
        <taxon>Otolemur</taxon>
    </lineage>
</organism>
<dbReference type="PANTHER" id="PTHR10654">
    <property type="entry name" value="CAS SCAFFOLDING PROTEIN"/>
    <property type="match status" value="1"/>
</dbReference>
<evidence type="ECO:0000256" key="4">
    <source>
        <dbReference type="ARBA" id="ARBA00022443"/>
    </source>
</evidence>
<dbReference type="GO" id="GO:0005886">
    <property type="term" value="C:plasma membrane"/>
    <property type="evidence" value="ECO:0007669"/>
    <property type="project" value="TreeGrafter"/>
</dbReference>
<evidence type="ECO:0000256" key="11">
    <source>
        <dbReference type="ARBA" id="ARBA00064074"/>
    </source>
</evidence>
<evidence type="ECO:0000256" key="12">
    <source>
        <dbReference type="ARBA" id="ARBA00071492"/>
    </source>
</evidence>
<comment type="function">
    <text evidence="10">Docking protein that plays a role in tyrosine kinase-based signaling related to cell adhesion and cell spreading. Regulates PTK2/FAK1 activity, focal adhesion integrity, and cell spreading.</text>
</comment>
<dbReference type="InterPro" id="IPR035744">
    <property type="entry name" value="CASS4_SH3"/>
</dbReference>
<dbReference type="GO" id="GO:0005925">
    <property type="term" value="C:focal adhesion"/>
    <property type="evidence" value="ECO:0007669"/>
    <property type="project" value="UniProtKB-SubCell"/>
</dbReference>
<accession>H0XWK4</accession>
<name>H0XWK4_OTOGA</name>
<comment type="similarity">
    <text evidence="3">Belongs to the CAS family.</text>
</comment>
<dbReference type="FunFam" id="1.20.120.830:FF:000001">
    <property type="entry name" value="BCAR1 scaffold protein, Cas family member"/>
    <property type="match status" value="1"/>
</dbReference>
<comment type="subcellular location">
    <subcellularLocation>
        <location evidence="2">Cell junction</location>
        <location evidence="2">Focal adhesion</location>
    </subcellularLocation>
    <subcellularLocation>
        <location evidence="1">Cytoplasm</location>
        <location evidence="1">Cytoskeleton</location>
    </subcellularLocation>
</comment>
<dbReference type="InterPro" id="IPR014928">
    <property type="entry name" value="Serine_rich_dom"/>
</dbReference>
<feature type="domain" description="SH3" evidence="15">
    <location>
        <begin position="1"/>
        <end position="61"/>
    </location>
</feature>
<evidence type="ECO:0000256" key="10">
    <source>
        <dbReference type="ARBA" id="ARBA00055892"/>
    </source>
</evidence>
<dbReference type="GO" id="GO:0005856">
    <property type="term" value="C:cytoskeleton"/>
    <property type="evidence" value="ECO:0007669"/>
    <property type="project" value="UniProtKB-SubCell"/>
</dbReference>
<evidence type="ECO:0000259" key="15">
    <source>
        <dbReference type="PROSITE" id="PS50002"/>
    </source>
</evidence>
<dbReference type="GO" id="GO:1900026">
    <property type="term" value="P:positive regulation of substrate adhesion-dependent cell spreading"/>
    <property type="evidence" value="ECO:0007669"/>
    <property type="project" value="Ensembl"/>
</dbReference>
<evidence type="ECO:0000256" key="13">
    <source>
        <dbReference type="PROSITE-ProRule" id="PRU00192"/>
    </source>
</evidence>
<evidence type="ECO:0000256" key="8">
    <source>
        <dbReference type="ARBA" id="ARBA00022949"/>
    </source>
</evidence>
<evidence type="ECO:0000256" key="9">
    <source>
        <dbReference type="ARBA" id="ARBA00023212"/>
    </source>
</evidence>
<evidence type="ECO:0000256" key="1">
    <source>
        <dbReference type="ARBA" id="ARBA00004245"/>
    </source>
</evidence>
<evidence type="ECO:0000256" key="6">
    <source>
        <dbReference type="ARBA" id="ARBA00022553"/>
    </source>
</evidence>
<dbReference type="GO" id="GO:0030335">
    <property type="term" value="P:positive regulation of cell migration"/>
    <property type="evidence" value="ECO:0007669"/>
    <property type="project" value="Ensembl"/>
</dbReference>
<evidence type="ECO:0000256" key="14">
    <source>
        <dbReference type="SAM" id="MobiDB-lite"/>
    </source>
</evidence>
<dbReference type="GO" id="GO:0007155">
    <property type="term" value="P:cell adhesion"/>
    <property type="evidence" value="ECO:0007669"/>
    <property type="project" value="UniProtKB-KW"/>
</dbReference>
<feature type="compositionally biased region" description="Polar residues" evidence="14">
    <location>
        <begin position="280"/>
        <end position="289"/>
    </location>
</feature>
<dbReference type="FunFam" id="1.20.120.230:FF:000015">
    <property type="entry name" value="Cas scaffold protein family member 4"/>
    <property type="match status" value="1"/>
</dbReference>
<dbReference type="GO" id="GO:0016477">
    <property type="term" value="P:cell migration"/>
    <property type="evidence" value="ECO:0007669"/>
    <property type="project" value="TreeGrafter"/>
</dbReference>
<feature type="region of interest" description="Disordered" evidence="14">
    <location>
        <begin position="626"/>
        <end position="648"/>
    </location>
</feature>
<proteinExistence type="inferred from homology"/>
<keyword evidence="8" id="KW-0965">Cell junction</keyword>
<dbReference type="InParanoid" id="H0XWK4"/>
<dbReference type="PANTHER" id="PTHR10654:SF19">
    <property type="entry name" value="CAS SCAFFOLDING PROTEIN FAMILY MEMBER 4"/>
    <property type="match status" value="1"/>
</dbReference>
<dbReference type="FunFam" id="2.30.30.40:FF:000147">
    <property type="entry name" value="Cas scaffold protein family member 4"/>
    <property type="match status" value="1"/>
</dbReference>
<dbReference type="AlphaFoldDB" id="H0XWK4"/>
<dbReference type="Gene3D" id="1.20.120.230">
    <property type="entry name" value="Alpha-catenin/vinculin-like"/>
    <property type="match status" value="1"/>
</dbReference>
<sequence>TLLARALYDNCPDCSDELAFCRGDILTILEQSVPESEGWWKCLLHGKQGLAPANRLQILTEVATDRPCPVFLRGLGEALACSEEIYQVPTLLHPPPLGPVYEQMKSWVEGPTPPIAQVYEFPDPPTSARIICEKTLSFPKQALFMLPRPGRASLPTLPPQVYDVPTQSRVPSALKNSSYQPSPPASHLPLYFTQESEKQQLYDIPASPHKAALCPPASQASEQGALTPMTAVKRKGYHTLPNPQKPDWIYDTPVSLGKTNVRNTSPAGSAEESGPDAPRSGSTFCNPPSSRVGIFTPQLNVPRQKKYSLPEIHSHGSPAPKDSFPLEEGVSYKVPSSFLTPRVEQQNTKPNIYDTPKAMMSIPHAGKELGKADEAPETSTGPNTPWFCRPTTFLSRDRLLATSPDRASVVSSCSSMSTDSSCSSSSEESAKELSLDLDLAKGTVRALQHKVVSSAADLLLFVSRKWRLRDHLEANVNAIRRAADHIEESVREFLDFAHGVCGTASKLTDSNFQARIRDQLQTISNSYQTLLETKESLDDCNWALEVLVTDKVQTSPDDLERFVMVARTIPEDIKRFASILIANGRLLFKQNCEKEETVQPTPNAEFRGAKSIQPPQREIESYQRKTPFTKQRENEHSPGLLKKSRTNTCEQQQKRKYKHYAIERTLETHESTIFWLQPSLLFGGPRHRSKYSKYFNVKNPLSLTPQPSSQQTPQKKIHLSEHCRLYFGALFKAISVFSSSLSNGQPPETFIAQSKLVIMVGQKLVDTLCKETQERDVRNEVLCSSSHLCGLLRDLALATKTAVLTYPSPAALERLQAEAERLEQHTRQFRATLE</sequence>
<protein>
    <recommendedName>
        <fullName evidence="12">Cas scaffolding protein family member 4</fullName>
    </recommendedName>
</protein>
<dbReference type="STRING" id="30611.ENSOGAP00000020497"/>
<keyword evidence="4 13" id="KW-0728">SH3 domain</keyword>
<reference evidence="17" key="1">
    <citation type="submission" date="2011-03" db="EMBL/GenBank/DDBJ databases">
        <title>Version 3 of the genome sequence of Otolemur garnettii (Bushbaby).</title>
        <authorList>
            <consortium name="The Broad Institute Genome Sequencing Platform"/>
            <person name="Di Palma F."/>
            <person name="Johnson J."/>
            <person name="Lander E.S."/>
            <person name="Lindblad-Toh K."/>
            <person name="Jaffe D.B."/>
            <person name="Gnerre S."/>
            <person name="MacCallum I."/>
            <person name="Przybylski D."/>
            <person name="Ribeiro F.J."/>
            <person name="Burton J.N."/>
            <person name="Walker B.J."/>
            <person name="Sharpe T."/>
            <person name="Hall G."/>
        </authorList>
    </citation>
    <scope>NUCLEOTIDE SEQUENCE [LARGE SCALE GENOMIC DNA]</scope>
</reference>
<dbReference type="Pfam" id="PF14604">
    <property type="entry name" value="SH3_9"/>
    <property type="match status" value="1"/>
</dbReference>
<evidence type="ECO:0000256" key="5">
    <source>
        <dbReference type="ARBA" id="ARBA00022490"/>
    </source>
</evidence>
<evidence type="ECO:0000256" key="7">
    <source>
        <dbReference type="ARBA" id="ARBA00022889"/>
    </source>
</evidence>
<dbReference type="Proteomes" id="UP000005225">
    <property type="component" value="Unassembled WGS sequence"/>
</dbReference>
<dbReference type="FunCoup" id="H0XWK4">
    <property type="interactions" value="212"/>
</dbReference>
<dbReference type="Gene3D" id="2.30.30.40">
    <property type="entry name" value="SH3 Domains"/>
    <property type="match status" value="1"/>
</dbReference>
<keyword evidence="6" id="KW-0597">Phosphoprotein</keyword>
<dbReference type="Pfam" id="PF08824">
    <property type="entry name" value="Serine_rich"/>
    <property type="match status" value="1"/>
</dbReference>
<dbReference type="CDD" id="cd12000">
    <property type="entry name" value="SH3_CASS4"/>
    <property type="match status" value="1"/>
</dbReference>
<dbReference type="EMBL" id="AAQR03050646">
    <property type="status" value="NOT_ANNOTATED_CDS"/>
    <property type="molecule type" value="Genomic_DNA"/>
</dbReference>
<reference evidence="16" key="3">
    <citation type="submission" date="2025-09" db="UniProtKB">
        <authorList>
            <consortium name="Ensembl"/>
        </authorList>
    </citation>
    <scope>IDENTIFICATION</scope>
</reference>
<dbReference type="InterPro" id="IPR001452">
    <property type="entry name" value="SH3_domain"/>
</dbReference>
<dbReference type="SUPFAM" id="SSF50044">
    <property type="entry name" value="SH3-domain"/>
    <property type="match status" value="1"/>
</dbReference>
<dbReference type="OMA" id="TYERMDM"/>
<dbReference type="EMBL" id="AAQR03050645">
    <property type="status" value="NOT_ANNOTATED_CDS"/>
    <property type="molecule type" value="Genomic_DNA"/>
</dbReference>
<reference evidence="16" key="2">
    <citation type="submission" date="2025-08" db="UniProtKB">
        <authorList>
            <consortium name="Ensembl"/>
        </authorList>
    </citation>
    <scope>IDENTIFICATION</scope>
</reference>
<dbReference type="GO" id="GO:1990782">
    <property type="term" value="F:protein tyrosine kinase binding"/>
    <property type="evidence" value="ECO:0007669"/>
    <property type="project" value="Ensembl"/>
</dbReference>
<comment type="subunit">
    <text evidence="11">Interacts (via SH3 domain) with PTK2/FAK1 (via C-terminus).</text>
</comment>
<evidence type="ECO:0000313" key="17">
    <source>
        <dbReference type="Proteomes" id="UP000005225"/>
    </source>
</evidence>
<dbReference type="SMART" id="SM00326">
    <property type="entry name" value="SH3"/>
    <property type="match status" value="1"/>
</dbReference>
<evidence type="ECO:0000256" key="3">
    <source>
        <dbReference type="ARBA" id="ARBA00007848"/>
    </source>
</evidence>
<dbReference type="GeneTree" id="ENSGT00950000183008"/>
<evidence type="ECO:0000256" key="2">
    <source>
        <dbReference type="ARBA" id="ARBA00004246"/>
    </source>
</evidence>
<feature type="region of interest" description="Disordered" evidence="14">
    <location>
        <begin position="259"/>
        <end position="295"/>
    </location>
</feature>
<keyword evidence="7" id="KW-0130">Cell adhesion</keyword>
<dbReference type="Gene3D" id="1.20.120.830">
    <property type="entry name" value="Serine-rich domain"/>
    <property type="match status" value="1"/>
</dbReference>
<keyword evidence="9" id="KW-0206">Cytoskeleton</keyword>
<keyword evidence="5" id="KW-0963">Cytoplasm</keyword>
<dbReference type="InterPro" id="IPR021901">
    <property type="entry name" value="CAS_C"/>
</dbReference>
<dbReference type="GO" id="GO:0051897">
    <property type="term" value="P:positive regulation of phosphatidylinositol 3-kinase/protein kinase B signal transduction"/>
    <property type="evidence" value="ECO:0007669"/>
    <property type="project" value="Ensembl"/>
</dbReference>
<dbReference type="Pfam" id="PF12026">
    <property type="entry name" value="CAS_C"/>
    <property type="match status" value="1"/>
</dbReference>
<dbReference type="eggNOG" id="ENOG502QUJM">
    <property type="taxonomic scope" value="Eukaryota"/>
</dbReference>
<dbReference type="GO" id="GO:0007169">
    <property type="term" value="P:cell surface receptor protein tyrosine kinase signaling pathway"/>
    <property type="evidence" value="ECO:0007669"/>
    <property type="project" value="TreeGrafter"/>
</dbReference>
<dbReference type="InterPro" id="IPR038319">
    <property type="entry name" value="Serine_rich_sf"/>
</dbReference>
<dbReference type="Ensembl" id="ENSOGAT00000031170.1">
    <property type="protein sequence ID" value="ENSOGAP00000020497.1"/>
    <property type="gene ID" value="ENSOGAG00000034431.1"/>
</dbReference>
<dbReference type="InterPro" id="IPR037362">
    <property type="entry name" value="CAS_fam"/>
</dbReference>
<dbReference type="PROSITE" id="PS50002">
    <property type="entry name" value="SH3"/>
    <property type="match status" value="1"/>
</dbReference>
<keyword evidence="17" id="KW-1185">Reference proteome</keyword>